<protein>
    <submittedName>
        <fullName evidence="1">Uncharacterized protein</fullName>
    </submittedName>
</protein>
<accession>A0A8X6USY5</accession>
<feature type="non-terminal residue" evidence="1">
    <location>
        <position position="1"/>
    </location>
</feature>
<organism evidence="1 2">
    <name type="scientific">Nephila pilipes</name>
    <name type="common">Giant wood spider</name>
    <name type="synonym">Nephila maculata</name>
    <dbReference type="NCBI Taxonomy" id="299642"/>
    <lineage>
        <taxon>Eukaryota</taxon>
        <taxon>Metazoa</taxon>
        <taxon>Ecdysozoa</taxon>
        <taxon>Arthropoda</taxon>
        <taxon>Chelicerata</taxon>
        <taxon>Arachnida</taxon>
        <taxon>Araneae</taxon>
        <taxon>Araneomorphae</taxon>
        <taxon>Entelegynae</taxon>
        <taxon>Araneoidea</taxon>
        <taxon>Nephilidae</taxon>
        <taxon>Nephila</taxon>
    </lineage>
</organism>
<keyword evidence="2" id="KW-1185">Reference proteome</keyword>
<evidence type="ECO:0000313" key="1">
    <source>
        <dbReference type="EMBL" id="GFU45302.1"/>
    </source>
</evidence>
<dbReference type="Proteomes" id="UP000887013">
    <property type="component" value="Unassembled WGS sequence"/>
</dbReference>
<evidence type="ECO:0000313" key="2">
    <source>
        <dbReference type="Proteomes" id="UP000887013"/>
    </source>
</evidence>
<gene>
    <name evidence="1" type="ORF">NPIL_85541</name>
</gene>
<comment type="caution">
    <text evidence="1">The sequence shown here is derived from an EMBL/GenBank/DDBJ whole genome shotgun (WGS) entry which is preliminary data.</text>
</comment>
<dbReference type="AlphaFoldDB" id="A0A8X6USY5"/>
<name>A0A8X6USY5_NEPPI</name>
<dbReference type="EMBL" id="BMAW01036702">
    <property type="protein sequence ID" value="GFU45302.1"/>
    <property type="molecule type" value="Genomic_DNA"/>
</dbReference>
<sequence length="101" mass="11201">VQNPKEKGQFSLYKVRFEERPNLESSTNFSLFFRHDGHNKTVKALINSSSKPIPNSAHASSFISEIRVVTVPFPNNKNPSTSPVTDASANLQIEILSAVMN</sequence>
<reference evidence="1" key="1">
    <citation type="submission" date="2020-08" db="EMBL/GenBank/DDBJ databases">
        <title>Multicomponent nature underlies the extraordinary mechanical properties of spider dragline silk.</title>
        <authorList>
            <person name="Kono N."/>
            <person name="Nakamura H."/>
            <person name="Mori M."/>
            <person name="Yoshida Y."/>
            <person name="Ohtoshi R."/>
            <person name="Malay A.D."/>
            <person name="Moran D.A.P."/>
            <person name="Tomita M."/>
            <person name="Numata K."/>
            <person name="Arakawa K."/>
        </authorList>
    </citation>
    <scope>NUCLEOTIDE SEQUENCE</scope>
</reference>
<proteinExistence type="predicted"/>